<feature type="transmembrane region" description="Helical" evidence="2">
    <location>
        <begin position="21"/>
        <end position="40"/>
    </location>
</feature>
<feature type="domain" description="Nucleotide-diphospho-sugar transferase" evidence="3">
    <location>
        <begin position="152"/>
        <end position="350"/>
    </location>
</feature>
<feature type="compositionally biased region" description="Polar residues" evidence="1">
    <location>
        <begin position="85"/>
        <end position="98"/>
    </location>
</feature>
<reference evidence="5" key="3">
    <citation type="submission" date="2015-06" db="UniProtKB">
        <authorList>
            <consortium name="EnsemblMetazoa"/>
        </authorList>
    </citation>
    <scope>IDENTIFICATION</scope>
</reference>
<feature type="region of interest" description="Disordered" evidence="1">
    <location>
        <begin position="79"/>
        <end position="98"/>
    </location>
</feature>
<keyword evidence="2" id="KW-0472">Membrane</keyword>
<dbReference type="GO" id="GO:0016757">
    <property type="term" value="F:glycosyltransferase activity"/>
    <property type="evidence" value="ECO:0007669"/>
    <property type="project" value="TreeGrafter"/>
</dbReference>
<reference evidence="4 6" key="2">
    <citation type="journal article" date="2013" name="Nature">
        <title>Insights into bilaterian evolution from three spiralian genomes.</title>
        <authorList>
            <person name="Simakov O."/>
            <person name="Marletaz F."/>
            <person name="Cho S.J."/>
            <person name="Edsinger-Gonzales E."/>
            <person name="Havlak P."/>
            <person name="Hellsten U."/>
            <person name="Kuo D.H."/>
            <person name="Larsson T."/>
            <person name="Lv J."/>
            <person name="Arendt D."/>
            <person name="Savage R."/>
            <person name="Osoegawa K."/>
            <person name="de Jong P."/>
            <person name="Grimwood J."/>
            <person name="Chapman J.A."/>
            <person name="Shapiro H."/>
            <person name="Aerts A."/>
            <person name="Otillar R.P."/>
            <person name="Terry A.Y."/>
            <person name="Boore J.L."/>
            <person name="Grigoriev I.V."/>
            <person name="Lindberg D.R."/>
            <person name="Seaver E.C."/>
            <person name="Weisblat D.A."/>
            <person name="Putnam N.H."/>
            <person name="Rokhsar D.S."/>
        </authorList>
    </citation>
    <scope>NUCLEOTIDE SEQUENCE</scope>
    <source>
        <strain evidence="4 6">I ESC-2004</strain>
    </source>
</reference>
<dbReference type="EMBL" id="KB305619">
    <property type="protein sequence ID" value="ELU00880.1"/>
    <property type="molecule type" value="Genomic_DNA"/>
</dbReference>
<dbReference type="EMBL" id="AMQN01009527">
    <property type="status" value="NOT_ANNOTATED_CDS"/>
    <property type="molecule type" value="Genomic_DNA"/>
</dbReference>
<dbReference type="Proteomes" id="UP000014760">
    <property type="component" value="Unassembled WGS sequence"/>
</dbReference>
<dbReference type="OMA" id="CPQDHIM"/>
<organism evidence="4">
    <name type="scientific">Capitella teleta</name>
    <name type="common">Polychaete worm</name>
    <dbReference type="NCBI Taxonomy" id="283909"/>
    <lineage>
        <taxon>Eukaryota</taxon>
        <taxon>Metazoa</taxon>
        <taxon>Spiralia</taxon>
        <taxon>Lophotrochozoa</taxon>
        <taxon>Annelida</taxon>
        <taxon>Polychaeta</taxon>
        <taxon>Sedentaria</taxon>
        <taxon>Scolecida</taxon>
        <taxon>Capitellidae</taxon>
        <taxon>Capitella</taxon>
    </lineage>
</organism>
<dbReference type="InterPro" id="IPR052636">
    <property type="entry name" value="UDP-D-xylose:L-fucose_XylT"/>
</dbReference>
<dbReference type="EnsemblMetazoa" id="CapteT192549">
    <property type="protein sequence ID" value="CapteP192549"/>
    <property type="gene ID" value="CapteG192549"/>
</dbReference>
<dbReference type="AlphaFoldDB" id="R7U3G8"/>
<dbReference type="PANTHER" id="PTHR47032:SF1">
    <property type="entry name" value="UDP-D-XYLOSE:L-FUCOSE ALPHA-1,3-D-XYLOSYLTRANSFERASE-RELATED"/>
    <property type="match status" value="1"/>
</dbReference>
<evidence type="ECO:0000259" key="3">
    <source>
        <dbReference type="Pfam" id="PF03407"/>
    </source>
</evidence>
<dbReference type="HOGENOM" id="CLU_035078_0_0_1"/>
<protein>
    <recommendedName>
        <fullName evidence="3">Nucleotide-diphospho-sugar transferase domain-containing protein</fullName>
    </recommendedName>
</protein>
<evidence type="ECO:0000256" key="1">
    <source>
        <dbReference type="SAM" id="MobiDB-lite"/>
    </source>
</evidence>
<keyword evidence="2" id="KW-0812">Transmembrane</keyword>
<keyword evidence="2" id="KW-1133">Transmembrane helix</keyword>
<evidence type="ECO:0000313" key="6">
    <source>
        <dbReference type="Proteomes" id="UP000014760"/>
    </source>
</evidence>
<name>R7U3G8_CAPTE</name>
<proteinExistence type="predicted"/>
<dbReference type="PANTHER" id="PTHR47032">
    <property type="entry name" value="UDP-D-XYLOSE:L-FUCOSE ALPHA-1,3-D-XYLOSYLTRANSFERASE-RELATED"/>
    <property type="match status" value="1"/>
</dbReference>
<dbReference type="OrthoDB" id="1712432at2759"/>
<dbReference type="GO" id="GO:0005794">
    <property type="term" value="C:Golgi apparatus"/>
    <property type="evidence" value="ECO:0007669"/>
    <property type="project" value="TreeGrafter"/>
</dbReference>
<evidence type="ECO:0000256" key="2">
    <source>
        <dbReference type="SAM" id="Phobius"/>
    </source>
</evidence>
<dbReference type="InterPro" id="IPR005069">
    <property type="entry name" value="Nucl-diP-sugar_transferase"/>
</dbReference>
<evidence type="ECO:0000313" key="4">
    <source>
        <dbReference type="EMBL" id="ELU00880.1"/>
    </source>
</evidence>
<gene>
    <name evidence="4" type="ORF">CAPTEDRAFT_192549</name>
</gene>
<sequence length="541" mass="61193">MGRLARSQLTKTPRGQQDDDLRLMHAICIPVCLFLGLVTICNDDYLKVLSLQSADDQEYKQNIPRPAILTYIPRESPVSEAQADTPASPNNSLITPENSTGNELYKQVSFRSYNAALEKRASPDKDILLVFVDLGVHDMALSFYESSLKKHGIENYLFVTSSTTMCVECHALKIPCFKFINNSASETGASFGSKAFKEKMNIRTFMVLHALKEGYNVLHSDCDIYYFANPFPVIKELCGSECDVAPLWDYRSHNAGFLYTRSTKMGIAMYEHMNKTAYTTTADDQTALNRAIGHCTKIGLKLVRLPTEQFQSGKLFFGDGNRTFAEDNPCTTCIVAHNNWIVGIAVKEYRFKEMHMWVYDGDEYYSSSDRKYLVYNNTDKSQSDVEALSNAFAIGQLLNRTVILPKFFCGSNPLPKCSVRISCTAKDFTTRFKGRFREHTFLTHPKVPRKVKDSAAEVVLIKSNSVPKSAKGDLILIPENKQKGATSDEIVRWLSNRTESVLRFHSLYNAFWKFTDQEANAEFMNTIGRAIENEKKCKVKN</sequence>
<dbReference type="Pfam" id="PF03407">
    <property type="entry name" value="Nucleotid_trans"/>
    <property type="match status" value="1"/>
</dbReference>
<accession>R7U3G8</accession>
<evidence type="ECO:0000313" key="5">
    <source>
        <dbReference type="EnsemblMetazoa" id="CapteP192549"/>
    </source>
</evidence>
<reference evidence="6" key="1">
    <citation type="submission" date="2012-12" db="EMBL/GenBank/DDBJ databases">
        <authorList>
            <person name="Hellsten U."/>
            <person name="Grimwood J."/>
            <person name="Chapman J.A."/>
            <person name="Shapiro H."/>
            <person name="Aerts A."/>
            <person name="Otillar R.P."/>
            <person name="Terry A.Y."/>
            <person name="Boore J.L."/>
            <person name="Simakov O."/>
            <person name="Marletaz F."/>
            <person name="Cho S.-J."/>
            <person name="Edsinger-Gonzales E."/>
            <person name="Havlak P."/>
            <person name="Kuo D.-H."/>
            <person name="Larsson T."/>
            <person name="Lv J."/>
            <person name="Arendt D."/>
            <person name="Savage R."/>
            <person name="Osoegawa K."/>
            <person name="de Jong P."/>
            <person name="Lindberg D.R."/>
            <person name="Seaver E.C."/>
            <person name="Weisblat D.A."/>
            <person name="Putnam N.H."/>
            <person name="Grigoriev I.V."/>
            <person name="Rokhsar D.S."/>
        </authorList>
    </citation>
    <scope>NUCLEOTIDE SEQUENCE</scope>
    <source>
        <strain evidence="6">I ESC-2004</strain>
    </source>
</reference>
<keyword evidence="6" id="KW-1185">Reference proteome</keyword>